<keyword evidence="6" id="KW-1185">Reference proteome</keyword>
<dbReference type="PANTHER" id="PTHR45911:SF4">
    <property type="entry name" value="MULTIPLE C2 AND TRANSMEMBRANE DOMAIN-CONTAINING PROTEIN"/>
    <property type="match status" value="1"/>
</dbReference>
<dbReference type="SUPFAM" id="SSF49562">
    <property type="entry name" value="C2 domain (Calcium/lipid-binding domain, CaLB)"/>
    <property type="match status" value="1"/>
</dbReference>
<accession>A0A5B7IZZ4</accession>
<evidence type="ECO:0000256" key="2">
    <source>
        <dbReference type="ARBA" id="ARBA00022837"/>
    </source>
</evidence>
<dbReference type="Pfam" id="PF00168">
    <property type="entry name" value="C2"/>
    <property type="match status" value="1"/>
</dbReference>
<dbReference type="AlphaFoldDB" id="A0A5B7IZZ4"/>
<dbReference type="InterPro" id="IPR035892">
    <property type="entry name" value="C2_domain_sf"/>
</dbReference>
<dbReference type="PANTHER" id="PTHR45911">
    <property type="entry name" value="C2 DOMAIN-CONTAINING PROTEIN"/>
    <property type="match status" value="1"/>
</dbReference>
<dbReference type="SMART" id="SM00239">
    <property type="entry name" value="C2"/>
    <property type="match status" value="1"/>
</dbReference>
<dbReference type="Proteomes" id="UP000324222">
    <property type="component" value="Unassembled WGS sequence"/>
</dbReference>
<name>A0A5B7IZZ4_PORTR</name>
<sequence length="169" mass="18698">MGGTTAGVWKVGGESDLGGPSTRAEVQMEQIIRVLQAAFQINQETLDRLRADIKNKPPPEVNLQLSIKEASDLRPKTVKGTTNPYVIVSVGSSSNASHRTRLEKDTLRPKWNQEFTLHEHDPVKMKQALTAVRDIKGMSRLVRGTTAQVQHQTSHLLGQITVSVKVRDI</sequence>
<evidence type="ECO:0000256" key="1">
    <source>
        <dbReference type="ARBA" id="ARBA00022723"/>
    </source>
</evidence>
<dbReference type="EMBL" id="VSRR010075909">
    <property type="protein sequence ID" value="MPC87879.1"/>
    <property type="molecule type" value="Genomic_DNA"/>
</dbReference>
<evidence type="ECO:0000256" key="3">
    <source>
        <dbReference type="SAM" id="MobiDB-lite"/>
    </source>
</evidence>
<protein>
    <recommendedName>
        <fullName evidence="4">C2 domain-containing protein</fullName>
    </recommendedName>
</protein>
<dbReference type="InterPro" id="IPR000008">
    <property type="entry name" value="C2_dom"/>
</dbReference>
<dbReference type="CDD" id="cd00030">
    <property type="entry name" value="C2"/>
    <property type="match status" value="1"/>
</dbReference>
<dbReference type="Gene3D" id="2.60.40.150">
    <property type="entry name" value="C2 domain"/>
    <property type="match status" value="1"/>
</dbReference>
<dbReference type="OrthoDB" id="6375485at2759"/>
<dbReference type="GO" id="GO:0005509">
    <property type="term" value="F:calcium ion binding"/>
    <property type="evidence" value="ECO:0007669"/>
    <property type="project" value="TreeGrafter"/>
</dbReference>
<keyword evidence="2" id="KW-0106">Calcium</keyword>
<organism evidence="5 6">
    <name type="scientific">Portunus trituberculatus</name>
    <name type="common">Swimming crab</name>
    <name type="synonym">Neptunus trituberculatus</name>
    <dbReference type="NCBI Taxonomy" id="210409"/>
    <lineage>
        <taxon>Eukaryota</taxon>
        <taxon>Metazoa</taxon>
        <taxon>Ecdysozoa</taxon>
        <taxon>Arthropoda</taxon>
        <taxon>Crustacea</taxon>
        <taxon>Multicrustacea</taxon>
        <taxon>Malacostraca</taxon>
        <taxon>Eumalacostraca</taxon>
        <taxon>Eucarida</taxon>
        <taxon>Decapoda</taxon>
        <taxon>Pleocyemata</taxon>
        <taxon>Brachyura</taxon>
        <taxon>Eubrachyura</taxon>
        <taxon>Portunoidea</taxon>
        <taxon>Portunidae</taxon>
        <taxon>Portuninae</taxon>
        <taxon>Portunus</taxon>
    </lineage>
</organism>
<gene>
    <name evidence="5" type="ORF">E2C01_082759</name>
</gene>
<dbReference type="PROSITE" id="PS50004">
    <property type="entry name" value="C2"/>
    <property type="match status" value="1"/>
</dbReference>
<feature type="domain" description="C2" evidence="4">
    <location>
        <begin position="45"/>
        <end position="169"/>
    </location>
</feature>
<evidence type="ECO:0000313" key="6">
    <source>
        <dbReference type="Proteomes" id="UP000324222"/>
    </source>
</evidence>
<evidence type="ECO:0000313" key="5">
    <source>
        <dbReference type="EMBL" id="MPC87879.1"/>
    </source>
</evidence>
<dbReference type="GO" id="GO:0016020">
    <property type="term" value="C:membrane"/>
    <property type="evidence" value="ECO:0007669"/>
    <property type="project" value="TreeGrafter"/>
</dbReference>
<feature type="region of interest" description="Disordered" evidence="3">
    <location>
        <begin position="1"/>
        <end position="21"/>
    </location>
</feature>
<proteinExistence type="predicted"/>
<reference evidence="5 6" key="1">
    <citation type="submission" date="2019-05" db="EMBL/GenBank/DDBJ databases">
        <title>Another draft genome of Portunus trituberculatus and its Hox gene families provides insights of decapod evolution.</title>
        <authorList>
            <person name="Jeong J.-H."/>
            <person name="Song I."/>
            <person name="Kim S."/>
            <person name="Choi T."/>
            <person name="Kim D."/>
            <person name="Ryu S."/>
            <person name="Kim W."/>
        </authorList>
    </citation>
    <scope>NUCLEOTIDE SEQUENCE [LARGE SCALE GENOMIC DNA]</scope>
    <source>
        <tissue evidence="5">Muscle</tissue>
    </source>
</reference>
<keyword evidence="1" id="KW-0479">Metal-binding</keyword>
<comment type="caution">
    <text evidence="5">The sequence shown here is derived from an EMBL/GenBank/DDBJ whole genome shotgun (WGS) entry which is preliminary data.</text>
</comment>
<evidence type="ECO:0000259" key="4">
    <source>
        <dbReference type="PROSITE" id="PS50004"/>
    </source>
</evidence>